<dbReference type="OrthoDB" id="8688375at2"/>
<dbReference type="Pfam" id="PF00892">
    <property type="entry name" value="EamA"/>
    <property type="match status" value="1"/>
</dbReference>
<feature type="domain" description="EamA" evidence="2">
    <location>
        <begin position="19"/>
        <end position="152"/>
    </location>
</feature>
<feature type="transmembrane region" description="Helical" evidence="1">
    <location>
        <begin position="137"/>
        <end position="156"/>
    </location>
</feature>
<sequence>MNAPAQGAAGLCMPSALKPILCLLATGSLLGLTTVLAGLAVRSGWNPIAFLFWSALGSGVLLAGVAGLAGERPKPSLPLLRYALISGLISFALPNMLSFSAIPHVGAGFVSLCLAFPPMLTYGIALFLGMDRASVKGIGGMILGLSGAVLLALSQSSAQDGLWIWIGLALMAPVIIATGNIYRTVDWPKEASPRLLAPVMLLAAAAIIGLWVVFTGIPLSPVAWDRTASMLLFAQMTAVAATYALFFVLQKLSGPVGLSQIGWIGACVGKLLAVLVLAEAVPIILVPAFGLIFIGIVFVSRRMR</sequence>
<dbReference type="InterPro" id="IPR000620">
    <property type="entry name" value="EamA_dom"/>
</dbReference>
<comment type="caution">
    <text evidence="3">The sequence shown here is derived from an EMBL/GenBank/DDBJ whole genome shotgun (WGS) entry which is preliminary data.</text>
</comment>
<evidence type="ECO:0000259" key="2">
    <source>
        <dbReference type="Pfam" id="PF00892"/>
    </source>
</evidence>
<feature type="transmembrane region" description="Helical" evidence="1">
    <location>
        <begin position="20"/>
        <end position="41"/>
    </location>
</feature>
<dbReference type="RefSeq" id="WP_002728457.1">
    <property type="nucleotide sequence ID" value="NZ_CAHP01000020.1"/>
</dbReference>
<evidence type="ECO:0000313" key="4">
    <source>
        <dbReference type="Proteomes" id="UP000004169"/>
    </source>
</evidence>
<keyword evidence="1" id="KW-0812">Transmembrane</keyword>
<proteinExistence type="predicted"/>
<feature type="transmembrane region" description="Helical" evidence="1">
    <location>
        <begin position="82"/>
        <end position="102"/>
    </location>
</feature>
<name>H8FSQ6_MAGML</name>
<organism evidence="3 4">
    <name type="scientific">Magnetospirillum molischianum DSM 120</name>
    <dbReference type="NCBI Taxonomy" id="1150626"/>
    <lineage>
        <taxon>Bacteria</taxon>
        <taxon>Pseudomonadati</taxon>
        <taxon>Pseudomonadota</taxon>
        <taxon>Alphaproteobacteria</taxon>
        <taxon>Rhodospirillales</taxon>
        <taxon>Rhodospirillaceae</taxon>
        <taxon>Magnetospirillum</taxon>
    </lineage>
</organism>
<feature type="transmembrane region" description="Helical" evidence="1">
    <location>
        <begin position="284"/>
        <end position="300"/>
    </location>
</feature>
<keyword evidence="4" id="KW-1185">Reference proteome</keyword>
<feature type="transmembrane region" description="Helical" evidence="1">
    <location>
        <begin position="229"/>
        <end position="249"/>
    </location>
</feature>
<dbReference type="EMBL" id="CAHP01000020">
    <property type="protein sequence ID" value="CCG41394.1"/>
    <property type="molecule type" value="Genomic_DNA"/>
</dbReference>
<dbReference type="eggNOG" id="COG0697">
    <property type="taxonomic scope" value="Bacteria"/>
</dbReference>
<feature type="transmembrane region" description="Helical" evidence="1">
    <location>
        <begin position="195"/>
        <end position="217"/>
    </location>
</feature>
<keyword evidence="1" id="KW-1133">Transmembrane helix</keyword>
<evidence type="ECO:0000256" key="1">
    <source>
        <dbReference type="SAM" id="Phobius"/>
    </source>
</evidence>
<dbReference type="GO" id="GO:0016020">
    <property type="term" value="C:membrane"/>
    <property type="evidence" value="ECO:0007669"/>
    <property type="project" value="InterPro"/>
</dbReference>
<feature type="transmembrane region" description="Helical" evidence="1">
    <location>
        <begin position="108"/>
        <end position="130"/>
    </location>
</feature>
<feature type="transmembrane region" description="Helical" evidence="1">
    <location>
        <begin position="47"/>
        <end position="70"/>
    </location>
</feature>
<reference evidence="3 4" key="1">
    <citation type="journal article" date="2012" name="J. Bacteriol.">
        <title>Draft Genome Sequence of the Purple Photosynthetic Bacterium Phaeospirillum molischianum DSM120, a Particularly Versatile Bacterium.</title>
        <authorList>
            <person name="Duquesne K."/>
            <person name="Prima V."/>
            <person name="Ji B."/>
            <person name="Rouy Z."/>
            <person name="Medigue C."/>
            <person name="Talla E."/>
            <person name="Sturgis J.N."/>
        </authorList>
    </citation>
    <scope>NUCLEOTIDE SEQUENCE [LARGE SCALE GENOMIC DNA]</scope>
    <source>
        <strain evidence="4">DSM120</strain>
    </source>
</reference>
<feature type="transmembrane region" description="Helical" evidence="1">
    <location>
        <begin position="261"/>
        <end position="278"/>
    </location>
</feature>
<keyword evidence="1" id="KW-0472">Membrane</keyword>
<dbReference type="Proteomes" id="UP000004169">
    <property type="component" value="Unassembled WGS sequence"/>
</dbReference>
<dbReference type="AlphaFoldDB" id="H8FSQ6"/>
<protein>
    <recommendedName>
        <fullName evidence="2">EamA domain-containing protein</fullName>
    </recommendedName>
</protein>
<evidence type="ECO:0000313" key="3">
    <source>
        <dbReference type="EMBL" id="CCG41394.1"/>
    </source>
</evidence>
<gene>
    <name evidence="3" type="ORF">PHAMO_270235</name>
</gene>
<accession>H8FSQ6</accession>
<feature type="transmembrane region" description="Helical" evidence="1">
    <location>
        <begin position="162"/>
        <end position="183"/>
    </location>
</feature>
<dbReference type="STRING" id="1150626.PHAMO_270235"/>